<accession>A0A3B1CPY1</accession>
<comment type="similarity">
    <text evidence="3">Belongs to the flagella basal body rod proteins family.</text>
</comment>
<dbReference type="SUPFAM" id="SSF64518">
    <property type="entry name" value="Phase 1 flagellin"/>
    <property type="match status" value="1"/>
</dbReference>
<dbReference type="GO" id="GO:0005576">
    <property type="term" value="C:extracellular region"/>
    <property type="evidence" value="ECO:0007669"/>
    <property type="project" value="UniProtKB-SubCell"/>
</dbReference>
<dbReference type="Pfam" id="PF00460">
    <property type="entry name" value="Flg_bb_rod"/>
    <property type="match status" value="1"/>
</dbReference>
<dbReference type="InterPro" id="IPR010930">
    <property type="entry name" value="Flg_bb/hook_C_dom"/>
</dbReference>
<proteinExistence type="inferred from homology"/>
<dbReference type="InterPro" id="IPR002371">
    <property type="entry name" value="FlgK"/>
</dbReference>
<dbReference type="Pfam" id="PF06429">
    <property type="entry name" value="Flg_bbr_C"/>
    <property type="match status" value="1"/>
</dbReference>
<keyword evidence="4" id="KW-0964">Secreted</keyword>
<feature type="domain" description="Flagellar hook-associated protein FlgK helical" evidence="8">
    <location>
        <begin position="95"/>
        <end position="321"/>
    </location>
</feature>
<dbReference type="InterPro" id="IPR053927">
    <property type="entry name" value="FlgK_helical"/>
</dbReference>
<dbReference type="InterPro" id="IPR019776">
    <property type="entry name" value="Flagellar_basal_body_rod_CS"/>
</dbReference>
<dbReference type="PROSITE" id="PS00588">
    <property type="entry name" value="FLAGELLA_BB_ROD"/>
    <property type="match status" value="1"/>
</dbReference>
<feature type="domain" description="Flagellar basal-body/hook protein C-terminal" evidence="7">
    <location>
        <begin position="503"/>
        <end position="542"/>
    </location>
</feature>
<evidence type="ECO:0000259" key="8">
    <source>
        <dbReference type="Pfam" id="PF22638"/>
    </source>
</evidence>
<sequence length="542" mass="59123">MAIFGLFDIGKSAIFASRAALDVTANNIANINTPGFSRKEAILEIQTPGRTRAGFIGRGVTVGHIRRHYDNLLQNQILLQQQNFARSNSLGNVFSRVEEVFNEQQSPKFSGSFNEYINAWQEVADNPEALPQRSVLLQKAKGLISMAKDTERSLRETVKQTNSEIEDSIGRVNSITSKIASMNGMITEVEAGSSYEASDLRDKRDILMGQLSELIGFNSFEDDSGRVTIVMGSKNLVEGERSFKLASKVNPDGTIDITAGNDRVNNYISRGALSGLLASREAIQEGPLKNFRSLVASIIKETNLQHRQGYDLGGSTDKDFFAPLQLSTKDYSDGASVSSKTISDLSQLTLHEYEIRFSDSSTYSVVDLATDTTVVPPTTYTSGNTIAFDGIETVVTDDAGGPRGGDKFLITPLALSVENFALNISSAKEVAASTYDYTLPGDNRNALAMTDLYHKNVSDIGNSFNGYYSTIVTLAGTMSSTAQDSTDFEQSLLNELNMRRESVSGVNLDEEAANLIRYQKSFEAGAKLIKVTDELLKVILNL</sequence>
<reference evidence="9" key="1">
    <citation type="submission" date="2018-06" db="EMBL/GenBank/DDBJ databases">
        <authorList>
            <person name="Zhirakovskaya E."/>
        </authorList>
    </citation>
    <scope>NUCLEOTIDE SEQUENCE</scope>
</reference>
<evidence type="ECO:0000256" key="4">
    <source>
        <dbReference type="ARBA" id="ARBA00022525"/>
    </source>
</evidence>
<protein>
    <submittedName>
        <fullName evidence="9">Flagellar hook-associated protein FlgK</fullName>
    </submittedName>
</protein>
<dbReference type="GO" id="GO:0009424">
    <property type="term" value="C:bacterial-type flagellum hook"/>
    <property type="evidence" value="ECO:0007669"/>
    <property type="project" value="InterPro"/>
</dbReference>
<gene>
    <name evidence="9" type="ORF">MNBD_NITROSPIRAE03-1494</name>
</gene>
<evidence type="ECO:0000256" key="5">
    <source>
        <dbReference type="ARBA" id="ARBA00023143"/>
    </source>
</evidence>
<dbReference type="EMBL" id="UOGI01000071">
    <property type="protein sequence ID" value="VAX30372.1"/>
    <property type="molecule type" value="Genomic_DNA"/>
</dbReference>
<comment type="subcellular location">
    <subcellularLocation>
        <location evidence="1">Bacterial flagellum</location>
    </subcellularLocation>
    <subcellularLocation>
        <location evidence="2">Secreted</location>
    </subcellularLocation>
</comment>
<dbReference type="InterPro" id="IPR001444">
    <property type="entry name" value="Flag_bb_rod_N"/>
</dbReference>
<keyword evidence="5" id="KW-0975">Bacterial flagellum</keyword>
<dbReference type="GO" id="GO:0044780">
    <property type="term" value="P:bacterial-type flagellum assembly"/>
    <property type="evidence" value="ECO:0007669"/>
    <property type="project" value="InterPro"/>
</dbReference>
<dbReference type="PANTHER" id="PTHR30033:SF1">
    <property type="entry name" value="FLAGELLAR HOOK-ASSOCIATED PROTEIN 1"/>
    <property type="match status" value="1"/>
</dbReference>
<name>A0A3B1CPY1_9ZZZZ</name>
<dbReference type="Pfam" id="PF22638">
    <property type="entry name" value="FlgK_D1"/>
    <property type="match status" value="1"/>
</dbReference>
<keyword evidence="9" id="KW-0969">Cilium</keyword>
<keyword evidence="9" id="KW-0966">Cell projection</keyword>
<dbReference type="AlphaFoldDB" id="A0A3B1CPY1"/>
<keyword evidence="9" id="KW-0282">Flagellum</keyword>
<evidence type="ECO:0000259" key="6">
    <source>
        <dbReference type="Pfam" id="PF00460"/>
    </source>
</evidence>
<feature type="domain" description="Flagellar basal body rod protein N-terminal" evidence="6">
    <location>
        <begin position="9"/>
        <end position="36"/>
    </location>
</feature>
<evidence type="ECO:0000313" key="9">
    <source>
        <dbReference type="EMBL" id="VAX30372.1"/>
    </source>
</evidence>
<dbReference type="PANTHER" id="PTHR30033">
    <property type="entry name" value="FLAGELLAR HOOK-ASSOCIATED PROTEIN 1"/>
    <property type="match status" value="1"/>
</dbReference>
<evidence type="ECO:0000256" key="1">
    <source>
        <dbReference type="ARBA" id="ARBA00004365"/>
    </source>
</evidence>
<evidence type="ECO:0000256" key="3">
    <source>
        <dbReference type="ARBA" id="ARBA00009677"/>
    </source>
</evidence>
<evidence type="ECO:0000256" key="2">
    <source>
        <dbReference type="ARBA" id="ARBA00004613"/>
    </source>
</evidence>
<dbReference type="GO" id="GO:0005198">
    <property type="term" value="F:structural molecule activity"/>
    <property type="evidence" value="ECO:0007669"/>
    <property type="project" value="InterPro"/>
</dbReference>
<organism evidence="9">
    <name type="scientific">hydrothermal vent metagenome</name>
    <dbReference type="NCBI Taxonomy" id="652676"/>
    <lineage>
        <taxon>unclassified sequences</taxon>
        <taxon>metagenomes</taxon>
        <taxon>ecological metagenomes</taxon>
    </lineage>
</organism>
<dbReference type="PRINTS" id="PR01005">
    <property type="entry name" value="FLGHOOKAP1"/>
</dbReference>
<dbReference type="NCBIfam" id="TIGR02492">
    <property type="entry name" value="flgK_ends"/>
    <property type="match status" value="1"/>
</dbReference>
<evidence type="ECO:0000259" key="7">
    <source>
        <dbReference type="Pfam" id="PF06429"/>
    </source>
</evidence>